<comment type="caution">
    <text evidence="3">The sequence shown here is derived from an EMBL/GenBank/DDBJ whole genome shotgun (WGS) entry which is preliminary data.</text>
</comment>
<proteinExistence type="predicted"/>
<feature type="transmembrane region" description="Helical" evidence="1">
    <location>
        <begin position="87"/>
        <end position="108"/>
    </location>
</feature>
<feature type="transmembrane region" description="Helical" evidence="1">
    <location>
        <begin position="278"/>
        <end position="299"/>
    </location>
</feature>
<feature type="transmembrane region" description="Helical" evidence="1">
    <location>
        <begin position="65"/>
        <end position="81"/>
    </location>
</feature>
<organism evidence="3 4">
    <name type="scientific">Allorhizobium taibaishanense</name>
    <dbReference type="NCBI Taxonomy" id="887144"/>
    <lineage>
        <taxon>Bacteria</taxon>
        <taxon>Pseudomonadati</taxon>
        <taxon>Pseudomonadota</taxon>
        <taxon>Alphaproteobacteria</taxon>
        <taxon>Hyphomicrobiales</taxon>
        <taxon>Rhizobiaceae</taxon>
        <taxon>Rhizobium/Agrobacterium group</taxon>
        <taxon>Allorhizobium</taxon>
    </lineage>
</organism>
<feature type="transmembrane region" description="Helical" evidence="1">
    <location>
        <begin position="212"/>
        <end position="232"/>
    </location>
</feature>
<sequence>MTAAATQVSEHGENVADDTGTEPGHFLPEGLVHAVASFAVIGGLLLNLFLCFVNTRIMPVSDTHVMLGEMTMLGSAFLLAVDRRPGLYLTLLLFVSYMLMIFALRGALDLKALRDVFIPVGFYFMGKRVARVGLADRLVIVCGLIVLVVALYEYLALESYLDYFNVLGYYIARGTVTLQESFGQTRGLFISGLRPEPRTLLPFLGQHRVSSVFLEPVSAGNFGVILFAWALFRPTMPWRLIVIAMALTGIVLADARFGFFTCVVITGLLPVYRFIPKTVWLVAPFILLAVIAAYGLIVGAEGGANDVSGRLKVTAAILNHLDLQVVLGSKTTDQFTADSGISYTLTNFGLFGFVGLWAAFVLSPMQDAKAWAFRGMMVVYLLLLMLISNSFYSIKTAALMWFLIGTADAVDWTGFAARGLKLQRLRKDGQSEAEAEKSRR</sequence>
<keyword evidence="1" id="KW-1133">Transmembrane helix</keyword>
<evidence type="ECO:0000256" key="1">
    <source>
        <dbReference type="SAM" id="Phobius"/>
    </source>
</evidence>
<evidence type="ECO:0000313" key="5">
    <source>
        <dbReference type="Proteomes" id="UP000544107"/>
    </source>
</evidence>
<feature type="transmembrane region" description="Helical" evidence="1">
    <location>
        <begin position="31"/>
        <end position="53"/>
    </location>
</feature>
<name>A0A1Q9ABL4_9HYPH</name>
<dbReference type="EMBL" id="MKIN01000015">
    <property type="protein sequence ID" value="OLP52253.1"/>
    <property type="molecule type" value="Genomic_DNA"/>
</dbReference>
<feature type="transmembrane region" description="Helical" evidence="1">
    <location>
        <begin position="371"/>
        <end position="392"/>
    </location>
</feature>
<dbReference type="Proteomes" id="UP000544107">
    <property type="component" value="Unassembled WGS sequence"/>
</dbReference>
<dbReference type="STRING" id="887144.BJF91_23965"/>
<reference evidence="3 4" key="1">
    <citation type="submission" date="2016-09" db="EMBL/GenBank/DDBJ databases">
        <title>Rhizobium oryziradicis sp. nov., isolated from the root of rice.</title>
        <authorList>
            <person name="Zhao J."/>
            <person name="Zhang X."/>
        </authorList>
    </citation>
    <scope>NUCLEOTIDE SEQUENCE [LARGE SCALE GENOMIC DNA]</scope>
    <source>
        <strain evidence="3 4">14971</strain>
    </source>
</reference>
<accession>A0A1Q9ABL4</accession>
<dbReference type="AlphaFoldDB" id="A0A1Q9ABL4"/>
<dbReference type="RefSeq" id="WP_075612566.1">
    <property type="nucleotide sequence ID" value="NZ_JACIED010000010.1"/>
</dbReference>
<evidence type="ECO:0000313" key="2">
    <source>
        <dbReference type="EMBL" id="MBB4010653.1"/>
    </source>
</evidence>
<evidence type="ECO:0000313" key="3">
    <source>
        <dbReference type="EMBL" id="OLP52253.1"/>
    </source>
</evidence>
<gene>
    <name evidence="3" type="ORF">BJF91_23965</name>
    <name evidence="2" type="ORF">GGQ71_004955</name>
</gene>
<evidence type="ECO:0000313" key="4">
    <source>
        <dbReference type="Proteomes" id="UP000185598"/>
    </source>
</evidence>
<keyword evidence="1" id="KW-0472">Membrane</keyword>
<dbReference type="EMBL" id="JACIED010000010">
    <property type="protein sequence ID" value="MBB4010653.1"/>
    <property type="molecule type" value="Genomic_DNA"/>
</dbReference>
<dbReference type="OrthoDB" id="7467679at2"/>
<reference evidence="2 5" key="2">
    <citation type="submission" date="2020-08" db="EMBL/GenBank/DDBJ databases">
        <title>Genomic Encyclopedia of Type Strains, Phase IV (KMG-IV): sequencing the most valuable type-strain genomes for metagenomic binning, comparative biology and taxonomic classification.</title>
        <authorList>
            <person name="Goeker M."/>
        </authorList>
    </citation>
    <scope>NUCLEOTIDE SEQUENCE [LARGE SCALE GENOMIC DNA]</scope>
    <source>
        <strain evidence="2 5">DSM 100021</strain>
    </source>
</reference>
<feature type="transmembrane region" description="Helical" evidence="1">
    <location>
        <begin position="244"/>
        <end position="272"/>
    </location>
</feature>
<dbReference type="Proteomes" id="UP000185598">
    <property type="component" value="Unassembled WGS sequence"/>
</dbReference>
<feature type="transmembrane region" description="Helical" evidence="1">
    <location>
        <begin position="341"/>
        <end position="362"/>
    </location>
</feature>
<keyword evidence="1" id="KW-0812">Transmembrane</keyword>
<protein>
    <submittedName>
        <fullName evidence="2">Putative polymerase</fullName>
    </submittedName>
</protein>
<feature type="transmembrane region" description="Helical" evidence="1">
    <location>
        <begin position="129"/>
        <end position="152"/>
    </location>
</feature>
<keyword evidence="4" id="KW-1185">Reference proteome</keyword>